<organism evidence="1 2">
    <name type="scientific">Candidatus Kaiserbacteria bacterium RIFCSPHIGHO2_02_FULL_56_30</name>
    <dbReference type="NCBI Taxonomy" id="1798499"/>
    <lineage>
        <taxon>Bacteria</taxon>
        <taxon>Candidatus Kaiseribacteriota</taxon>
    </lineage>
</organism>
<accession>A0A1F6E2K9</accession>
<proteinExistence type="predicted"/>
<gene>
    <name evidence="1" type="ORF">A3C95_02190</name>
</gene>
<dbReference type="Gene3D" id="3.90.1720.10">
    <property type="entry name" value="endopeptidase domain like (from Nostoc punctiforme)"/>
    <property type="match status" value="1"/>
</dbReference>
<dbReference type="Proteomes" id="UP000177107">
    <property type="component" value="Unassembled WGS sequence"/>
</dbReference>
<sequence>MQWLWSPLGISLPDHQLICPEAISIGLAEVDMADLVFVPRSDYRIDEDDFGHVGIATGEDTIIHATKWKNGVIEEPLSSFINRGYLGIRRIPEQYYCRS</sequence>
<dbReference type="InterPro" id="IPR038765">
    <property type="entry name" value="Papain-like_cys_pep_sf"/>
</dbReference>
<name>A0A1F6E2K9_9BACT</name>
<dbReference type="EMBL" id="MFLM01000022">
    <property type="protein sequence ID" value="OGG67807.1"/>
    <property type="molecule type" value="Genomic_DNA"/>
</dbReference>
<reference evidence="1 2" key="1">
    <citation type="journal article" date="2016" name="Nat. Commun.">
        <title>Thousands of microbial genomes shed light on interconnected biogeochemical processes in an aquifer system.</title>
        <authorList>
            <person name="Anantharaman K."/>
            <person name="Brown C.T."/>
            <person name="Hug L.A."/>
            <person name="Sharon I."/>
            <person name="Castelle C.J."/>
            <person name="Probst A.J."/>
            <person name="Thomas B.C."/>
            <person name="Singh A."/>
            <person name="Wilkins M.J."/>
            <person name="Karaoz U."/>
            <person name="Brodie E.L."/>
            <person name="Williams K.H."/>
            <person name="Hubbard S.S."/>
            <person name="Banfield J.F."/>
        </authorList>
    </citation>
    <scope>NUCLEOTIDE SEQUENCE [LARGE SCALE GENOMIC DNA]</scope>
</reference>
<dbReference type="AlphaFoldDB" id="A0A1F6E2K9"/>
<protein>
    <recommendedName>
        <fullName evidence="3">NlpC/P60 domain-containing protein</fullName>
    </recommendedName>
</protein>
<evidence type="ECO:0000313" key="1">
    <source>
        <dbReference type="EMBL" id="OGG67807.1"/>
    </source>
</evidence>
<dbReference type="SUPFAM" id="SSF54001">
    <property type="entry name" value="Cysteine proteinases"/>
    <property type="match status" value="1"/>
</dbReference>
<evidence type="ECO:0000313" key="2">
    <source>
        <dbReference type="Proteomes" id="UP000177107"/>
    </source>
</evidence>
<comment type="caution">
    <text evidence="1">The sequence shown here is derived from an EMBL/GenBank/DDBJ whole genome shotgun (WGS) entry which is preliminary data.</text>
</comment>
<evidence type="ECO:0008006" key="3">
    <source>
        <dbReference type="Google" id="ProtNLM"/>
    </source>
</evidence>